<proteinExistence type="predicted"/>
<dbReference type="SMART" id="SM00474">
    <property type="entry name" value="35EXOc"/>
    <property type="match status" value="1"/>
</dbReference>
<name>A0A1U7W8C8_NICSY</name>
<dbReference type="GO" id="GO:0071039">
    <property type="term" value="P:nuclear polyadenylation-dependent CUT catabolic process"/>
    <property type="evidence" value="ECO:0007669"/>
    <property type="project" value="TreeGrafter"/>
</dbReference>
<organism evidence="4 5">
    <name type="scientific">Nicotiana sylvestris</name>
    <name type="common">Wood tobacco</name>
    <name type="synonym">South American tobacco</name>
    <dbReference type="NCBI Taxonomy" id="4096"/>
    <lineage>
        <taxon>Eukaryota</taxon>
        <taxon>Viridiplantae</taxon>
        <taxon>Streptophyta</taxon>
        <taxon>Embryophyta</taxon>
        <taxon>Tracheophyta</taxon>
        <taxon>Spermatophyta</taxon>
        <taxon>Magnoliopsida</taxon>
        <taxon>eudicotyledons</taxon>
        <taxon>Gunneridae</taxon>
        <taxon>Pentapetalae</taxon>
        <taxon>asterids</taxon>
        <taxon>lamiids</taxon>
        <taxon>Solanales</taxon>
        <taxon>Solanaceae</taxon>
        <taxon>Nicotianoideae</taxon>
        <taxon>Nicotianeae</taxon>
        <taxon>Nicotiana</taxon>
    </lineage>
</organism>
<feature type="domain" description="3'-5' exonuclease" evidence="3">
    <location>
        <begin position="119"/>
        <end position="287"/>
    </location>
</feature>
<accession>A0A1U7W8C8</accession>
<keyword evidence="4" id="KW-1185">Reference proteome</keyword>
<dbReference type="FunFam" id="3.30.420.10:FF:000079">
    <property type="entry name" value="Polynucleotidyl transferase ribonuclease H fold protein with HRDC domain"/>
    <property type="match status" value="1"/>
</dbReference>
<dbReference type="InterPro" id="IPR036397">
    <property type="entry name" value="RNaseH_sf"/>
</dbReference>
<protein>
    <submittedName>
        <fullName evidence="5">Uncharacterized protein LOC104221547 isoform X3</fullName>
    </submittedName>
</protein>
<dbReference type="GO" id="GO:0005730">
    <property type="term" value="C:nucleolus"/>
    <property type="evidence" value="ECO:0007669"/>
    <property type="project" value="TreeGrafter"/>
</dbReference>
<keyword evidence="2" id="KW-0812">Transmembrane</keyword>
<evidence type="ECO:0000259" key="3">
    <source>
        <dbReference type="SMART" id="SM00474"/>
    </source>
</evidence>
<dbReference type="GO" id="GO:0071044">
    <property type="term" value="P:histone mRNA catabolic process"/>
    <property type="evidence" value="ECO:0007669"/>
    <property type="project" value="TreeGrafter"/>
</dbReference>
<dbReference type="GO" id="GO:0000175">
    <property type="term" value="F:3'-5'-RNA exonuclease activity"/>
    <property type="evidence" value="ECO:0007669"/>
    <property type="project" value="InterPro"/>
</dbReference>
<dbReference type="InterPro" id="IPR002562">
    <property type="entry name" value="3'-5'_exonuclease_dom"/>
</dbReference>
<gene>
    <name evidence="5" type="primary">LOC104221547</name>
</gene>
<dbReference type="GO" id="GO:0071036">
    <property type="term" value="P:nuclear polyadenylation-dependent snoRNA catabolic process"/>
    <property type="evidence" value="ECO:0007669"/>
    <property type="project" value="TreeGrafter"/>
</dbReference>
<dbReference type="GO" id="GO:0071038">
    <property type="term" value="P:TRAMP-dependent tRNA surveillance pathway"/>
    <property type="evidence" value="ECO:0007669"/>
    <property type="project" value="TreeGrafter"/>
</dbReference>
<dbReference type="AlphaFoldDB" id="A0A1U7W8C8"/>
<dbReference type="SUPFAM" id="SSF53098">
    <property type="entry name" value="Ribonuclease H-like"/>
    <property type="match status" value="1"/>
</dbReference>
<dbReference type="GO" id="GO:0000467">
    <property type="term" value="P:exonucleolytic trimming to generate mature 3'-end of 5.8S rRNA from tricistronic rRNA transcript (SSU-rRNA, 5.8S rRNA, LSU-rRNA)"/>
    <property type="evidence" value="ECO:0007669"/>
    <property type="project" value="InterPro"/>
</dbReference>
<feature type="region of interest" description="Disordered" evidence="1">
    <location>
        <begin position="577"/>
        <end position="617"/>
    </location>
</feature>
<dbReference type="GO" id="GO:0000176">
    <property type="term" value="C:nuclear exosome (RNase complex)"/>
    <property type="evidence" value="ECO:0007669"/>
    <property type="project" value="TreeGrafter"/>
</dbReference>
<evidence type="ECO:0000313" key="4">
    <source>
        <dbReference type="Proteomes" id="UP000189701"/>
    </source>
</evidence>
<feature type="transmembrane region" description="Helical" evidence="2">
    <location>
        <begin position="9"/>
        <end position="28"/>
    </location>
</feature>
<dbReference type="GO" id="GO:0071035">
    <property type="term" value="P:nuclear polyadenylation-dependent rRNA catabolic process"/>
    <property type="evidence" value="ECO:0007669"/>
    <property type="project" value="TreeGrafter"/>
</dbReference>
<keyword evidence="2" id="KW-1133">Transmembrane helix</keyword>
<dbReference type="GO" id="GO:0071040">
    <property type="term" value="P:nuclear polyadenylation-dependent antisense transcript catabolic process"/>
    <property type="evidence" value="ECO:0007669"/>
    <property type="project" value="TreeGrafter"/>
</dbReference>
<dbReference type="InterPro" id="IPR012337">
    <property type="entry name" value="RNaseH-like_sf"/>
</dbReference>
<dbReference type="Gene3D" id="3.30.420.10">
    <property type="entry name" value="Ribonuclease H-like superfamily/Ribonuclease H"/>
    <property type="match status" value="1"/>
</dbReference>
<dbReference type="Pfam" id="PF01612">
    <property type="entry name" value="DNA_pol_A_exo1"/>
    <property type="match status" value="1"/>
</dbReference>
<dbReference type="GeneID" id="104221547"/>
<reference evidence="5" key="2">
    <citation type="submission" date="2025-08" db="UniProtKB">
        <authorList>
            <consortium name="RefSeq"/>
        </authorList>
    </citation>
    <scope>IDENTIFICATION</scope>
    <source>
        <tissue evidence="5">Leaf</tissue>
    </source>
</reference>
<dbReference type="CDD" id="cd06147">
    <property type="entry name" value="Rrp6p_like_exo"/>
    <property type="match status" value="1"/>
</dbReference>
<dbReference type="GO" id="GO:0071051">
    <property type="term" value="P:poly(A)-dependent snoRNA 3'-end processing"/>
    <property type="evidence" value="ECO:0007669"/>
    <property type="project" value="TreeGrafter"/>
</dbReference>
<dbReference type="RefSeq" id="XP_009770914.1">
    <property type="nucleotide sequence ID" value="XM_009772612.1"/>
</dbReference>
<dbReference type="Proteomes" id="UP000189701">
    <property type="component" value="Unplaced"/>
</dbReference>
<dbReference type="GO" id="GO:0003727">
    <property type="term" value="F:single-stranded RNA binding"/>
    <property type="evidence" value="ECO:0007669"/>
    <property type="project" value="TreeGrafter"/>
</dbReference>
<dbReference type="PANTHER" id="PTHR12124">
    <property type="entry name" value="POLYMYOSITIS/SCLERODERMA AUTOANTIGEN-RELATED"/>
    <property type="match status" value="1"/>
</dbReference>
<sequence>MENKESLKLAVKLTIATCLTVAISIFIAKSFQKVRKHNRKKKHSCYLNAEIKPQASFKRVFADNSYSQFKHLKLVNSNEDCTNFHPYKAEITELLKSSNVEFLELFGRNFEDLTMRELYVWVESESQLRELAEVLSKERVFAVDTEQHSLRSFLGFTALIQISTGSEDYLVDTIALHDVMGILRPVFANPGICKVFHGADNDVLWLQRDFHIYVVNLFDTAKACDVLSKPQRSLAYLLDLYCGIVANKLLQREDWRQRPLPAEMVQYARTDAHYLLYIAHRLSSELKEQDTENSSSLREDKFSSVLEANRRSNAICLQLFSKETDAYPGESVASSIISRYQSDQGSSMSSSDEMKLHDLVRRLCTWRDIMKFDCRYVNRNLAKLIEEDPPAIMLLFEPKGRPEDEGNDFYIQSKRNICVGCGEGNHYLRYRIIPSCYRMHFPEHLKSHRSHDIVLLCVDCHEIAHAAAEKYKRKIATEFGIPLFVRRVVDSNQNQNTSESSVPKLSVKDEGVSPLQLRTAAMALLRHGSRMPAKRREELIMIIRNYYGGREISDEDLERAMLIGMSPNERRRFEKQRKLACKGSNRSITPDGELDNKQAKGTSLPEEVSDNSSNSEENTNVLIVEDNNVSNHSSYPNFGVNSEYSVIHKNDFPHGRESLVKHDDVLPDSCDDESCNVSNGMANSVDNMNTNASSKNSKLSLLGHGPHGKQVVNHILNEHGDEGISQFCQRWRQVFVEAVHPRFLPAGWDIMHSGRRDFGEFSVYNPGKRTPTSTPEQ</sequence>
<evidence type="ECO:0000256" key="2">
    <source>
        <dbReference type="SAM" id="Phobius"/>
    </source>
</evidence>
<dbReference type="PANTHER" id="PTHR12124:SF68">
    <property type="entry name" value="PROTEIN RRP6-LIKE 3"/>
    <property type="match status" value="1"/>
</dbReference>
<dbReference type="InterPro" id="IPR049559">
    <property type="entry name" value="Rrp6p-like_exo"/>
</dbReference>
<evidence type="ECO:0000313" key="5">
    <source>
        <dbReference type="RefSeq" id="XP_009770914.1"/>
    </source>
</evidence>
<keyword evidence="2" id="KW-0472">Membrane</keyword>
<dbReference type="InterPro" id="IPR045092">
    <property type="entry name" value="Rrp6-like"/>
</dbReference>
<evidence type="ECO:0000256" key="1">
    <source>
        <dbReference type="SAM" id="MobiDB-lite"/>
    </source>
</evidence>
<dbReference type="GO" id="GO:0071037">
    <property type="term" value="P:nuclear polyadenylation-dependent snRNA catabolic process"/>
    <property type="evidence" value="ECO:0007669"/>
    <property type="project" value="TreeGrafter"/>
</dbReference>
<reference evidence="4" key="1">
    <citation type="journal article" date="2013" name="Genome Biol.">
        <title>Reference genomes and transcriptomes of Nicotiana sylvestris and Nicotiana tomentosiformis.</title>
        <authorList>
            <person name="Sierro N."/>
            <person name="Battey J.N."/>
            <person name="Ouadi S."/>
            <person name="Bovet L."/>
            <person name="Goepfert S."/>
            <person name="Bakaher N."/>
            <person name="Peitsch M.C."/>
            <person name="Ivanov N.V."/>
        </authorList>
    </citation>
    <scope>NUCLEOTIDE SEQUENCE [LARGE SCALE GENOMIC DNA]</scope>
</reference>